<protein>
    <submittedName>
        <fullName evidence="1">Uncharacterized protein</fullName>
    </submittedName>
</protein>
<keyword evidence="2" id="KW-1185">Reference proteome</keyword>
<dbReference type="AlphaFoldDB" id="A0A239N9D6"/>
<evidence type="ECO:0000313" key="1">
    <source>
        <dbReference type="EMBL" id="SNT50828.1"/>
    </source>
</evidence>
<sequence>MKALLGLDRWMNAMPSLLFPDALHSHDDTASRTQHVNVSYTHFDRRTIR</sequence>
<proteinExistence type="predicted"/>
<organism evidence="1 2">
    <name type="scientific">Rhodococcoides kyotonense</name>
    <dbReference type="NCBI Taxonomy" id="398843"/>
    <lineage>
        <taxon>Bacteria</taxon>
        <taxon>Bacillati</taxon>
        <taxon>Actinomycetota</taxon>
        <taxon>Actinomycetes</taxon>
        <taxon>Mycobacteriales</taxon>
        <taxon>Nocardiaceae</taxon>
        <taxon>Rhodococcoides</taxon>
    </lineage>
</organism>
<reference evidence="2" key="1">
    <citation type="submission" date="2017-06" db="EMBL/GenBank/DDBJ databases">
        <authorList>
            <person name="Varghese N."/>
            <person name="Submissions S."/>
        </authorList>
    </citation>
    <scope>NUCLEOTIDE SEQUENCE [LARGE SCALE GENOMIC DNA]</scope>
    <source>
        <strain evidence="2">JCM 23211</strain>
    </source>
</reference>
<accession>A0A239N9D6</accession>
<dbReference type="EMBL" id="FZOW01000031">
    <property type="protein sequence ID" value="SNT50828.1"/>
    <property type="molecule type" value="Genomic_DNA"/>
</dbReference>
<dbReference type="Proteomes" id="UP000198327">
    <property type="component" value="Unassembled WGS sequence"/>
</dbReference>
<evidence type="ECO:0000313" key="2">
    <source>
        <dbReference type="Proteomes" id="UP000198327"/>
    </source>
</evidence>
<name>A0A239N9D6_9NOCA</name>
<gene>
    <name evidence="1" type="ORF">SAMN05421642_13116</name>
</gene>